<protein>
    <submittedName>
        <fullName evidence="1">Uncharacterized protein</fullName>
    </submittedName>
</protein>
<name>A0A850R053_PHODD</name>
<reference evidence="1 2" key="1">
    <citation type="submission" date="2020-06" db="EMBL/GenBank/DDBJ databases">
        <title>Photobacterium damselae subsp. damselae comparative genomics.</title>
        <authorList>
            <person name="Osorio C.R."/>
        </authorList>
    </citation>
    <scope>NUCLEOTIDE SEQUENCE [LARGE SCALE GENOMIC DNA]</scope>
    <source>
        <strain evidence="1 2">TW250/03</strain>
    </source>
</reference>
<accession>A0A850R053</accession>
<organism evidence="1 2">
    <name type="scientific">Photobacterium damselae subsp. damselae</name>
    <name type="common">Listonella damsela</name>
    <dbReference type="NCBI Taxonomy" id="85581"/>
    <lineage>
        <taxon>Bacteria</taxon>
        <taxon>Pseudomonadati</taxon>
        <taxon>Pseudomonadota</taxon>
        <taxon>Gammaproteobacteria</taxon>
        <taxon>Vibrionales</taxon>
        <taxon>Vibrionaceae</taxon>
        <taxon>Photobacterium</taxon>
    </lineage>
</organism>
<dbReference type="AlphaFoldDB" id="A0A850R053"/>
<evidence type="ECO:0000313" key="2">
    <source>
        <dbReference type="Proteomes" id="UP000533429"/>
    </source>
</evidence>
<dbReference type="Proteomes" id="UP000533429">
    <property type="component" value="Unassembled WGS sequence"/>
</dbReference>
<proteinExistence type="predicted"/>
<sequence>MLCQNTSSTNDQSFPKGIKTELAIDELVEKMQQLSDNVNLPQYYKEDIDRDFKILRKYGSGKKYIWLLRNSGSLLFPLKVGLNTSYIDVYLKGDHTARCFYVDSSNSDLVELTHDKTTALINELPICVNNYDNATSLIAAIERILSDSNVTDKPFMKAEMGTTAIYWNDWVNWFNGDNDVMCKLMSNAINVLNSFK</sequence>
<gene>
    <name evidence="1" type="ORF">HWA77_09900</name>
</gene>
<dbReference type="EMBL" id="JABXOR010000624">
    <property type="protein sequence ID" value="NVP00521.1"/>
    <property type="molecule type" value="Genomic_DNA"/>
</dbReference>
<comment type="caution">
    <text evidence="1">The sequence shown here is derived from an EMBL/GenBank/DDBJ whole genome shotgun (WGS) entry which is preliminary data.</text>
</comment>
<evidence type="ECO:0000313" key="1">
    <source>
        <dbReference type="EMBL" id="NVP00521.1"/>
    </source>
</evidence>
<dbReference type="RefSeq" id="WP_106338491.1">
    <property type="nucleotide sequence ID" value="NZ_PVXI01000012.1"/>
</dbReference>